<protein>
    <submittedName>
        <fullName evidence="1">Uncharacterized protein</fullName>
    </submittedName>
</protein>
<accession>A0A7S1HK27</accession>
<feature type="non-terminal residue" evidence="1">
    <location>
        <position position="1"/>
    </location>
</feature>
<name>A0A7S1HK27_HEMAN</name>
<organism evidence="1">
    <name type="scientific">Hemiselmis andersenii</name>
    <name type="common">Cryptophyte alga</name>
    <dbReference type="NCBI Taxonomy" id="464988"/>
    <lineage>
        <taxon>Eukaryota</taxon>
        <taxon>Cryptophyceae</taxon>
        <taxon>Cryptomonadales</taxon>
        <taxon>Hemiselmidaceae</taxon>
        <taxon>Hemiselmis</taxon>
    </lineage>
</organism>
<evidence type="ECO:0000313" key="1">
    <source>
        <dbReference type="EMBL" id="CAD8983973.1"/>
    </source>
</evidence>
<dbReference type="AlphaFoldDB" id="A0A7S1HK27"/>
<dbReference type="EMBL" id="HBFX01058184">
    <property type="protein sequence ID" value="CAD8983973.1"/>
    <property type="molecule type" value="Transcribed_RNA"/>
</dbReference>
<gene>
    <name evidence="1" type="ORF">HAND00432_LOCUS34985</name>
</gene>
<reference evidence="1" key="1">
    <citation type="submission" date="2021-01" db="EMBL/GenBank/DDBJ databases">
        <authorList>
            <person name="Corre E."/>
            <person name="Pelletier E."/>
            <person name="Niang G."/>
            <person name="Scheremetjew M."/>
            <person name="Finn R."/>
            <person name="Kale V."/>
            <person name="Holt S."/>
            <person name="Cochrane G."/>
            <person name="Meng A."/>
            <person name="Brown T."/>
            <person name="Cohen L."/>
        </authorList>
    </citation>
    <scope>NUCLEOTIDE SEQUENCE</scope>
    <source>
        <strain evidence="1">CCMP644</strain>
    </source>
</reference>
<sequence>VDEQDEPQGVGEQGGIAGADEAAIDLCDMRHLPRSKFWGPRWKELSQRLENHGCERVRDAAVMPKSTPGVSEKNLCLNAFLHLMASFGIIYHCGADGEATEFAEGERVLEDPRKAKLQRVGETVDFAFGKWRGFRIHSGQGLRFRQALASLCQVELRDVGDYPAHQLGFSEKDFKNQIRDNFGRAPDKSMWSRFGFSPCPGDRHNAWSMALEGEEGWFCVHPYTVEYPLGGAGGAHE</sequence>
<proteinExistence type="predicted"/>